<comment type="caution">
    <text evidence="2">The sequence shown here is derived from an EMBL/GenBank/DDBJ whole genome shotgun (WGS) entry which is preliminary data.</text>
</comment>
<feature type="transmembrane region" description="Helical" evidence="1">
    <location>
        <begin position="7"/>
        <end position="25"/>
    </location>
</feature>
<evidence type="ECO:0000313" key="3">
    <source>
        <dbReference type="Proteomes" id="UP000248146"/>
    </source>
</evidence>
<keyword evidence="1" id="KW-1133">Transmembrane helix</keyword>
<protein>
    <submittedName>
        <fullName evidence="2">Uncharacterized protein</fullName>
    </submittedName>
</protein>
<gene>
    <name evidence="2" type="ORF">DMO17_00495</name>
</gene>
<name>A0A2V4LWL0_AQUAC</name>
<dbReference type="OrthoDB" id="6849476at2"/>
<accession>A0A2V4LWL0</accession>
<evidence type="ECO:0000313" key="2">
    <source>
        <dbReference type="EMBL" id="PYC29210.1"/>
    </source>
</evidence>
<organism evidence="2 3">
    <name type="scientific">Aquipseudomonas alcaligenes</name>
    <name type="common">Pseudomonas alcaligenes</name>
    <dbReference type="NCBI Taxonomy" id="43263"/>
    <lineage>
        <taxon>Bacteria</taxon>
        <taxon>Pseudomonadati</taxon>
        <taxon>Pseudomonadota</taxon>
        <taxon>Gammaproteobacteria</taxon>
        <taxon>Pseudomonadales</taxon>
        <taxon>Pseudomonadaceae</taxon>
        <taxon>Aquipseudomonas</taxon>
    </lineage>
</organism>
<reference evidence="2 3" key="1">
    <citation type="submission" date="2018-06" db="EMBL/GenBank/DDBJ databases">
        <title>Pseudomonas diversity within urban Lake Michigan freshwaters.</title>
        <authorList>
            <person name="Batrich M."/>
            <person name="Hatzopoulos T."/>
            <person name="Putonti C."/>
        </authorList>
    </citation>
    <scope>NUCLEOTIDE SEQUENCE [LARGE SCALE GENOMIC DNA]</scope>
    <source>
        <strain evidence="2 3">MB-090714</strain>
    </source>
</reference>
<dbReference type="PROSITE" id="PS51257">
    <property type="entry name" value="PROKAR_LIPOPROTEIN"/>
    <property type="match status" value="1"/>
</dbReference>
<dbReference type="Proteomes" id="UP000248146">
    <property type="component" value="Unassembled WGS sequence"/>
</dbReference>
<keyword evidence="1" id="KW-0472">Membrane</keyword>
<sequence>MSRRPPALLFTIVALASCLLGYWLLTPRADRSEPLAWMQQWDAEVFQPLLAERLSVAQLGRQLSATELWLQPGPRLLLRGELDGWQVEGDLALSEAQRVSLVEASGIGADAAEQPQSAQLLEQLADRPIAAVDLRPRQAVPAARLSASLGAPRLRLQLQDGEAWVYPQQGLTAHLQDDLVLALRAVPKRLLQH</sequence>
<evidence type="ECO:0000256" key="1">
    <source>
        <dbReference type="SAM" id="Phobius"/>
    </source>
</evidence>
<keyword evidence="1" id="KW-0812">Transmembrane</keyword>
<proteinExistence type="predicted"/>
<dbReference type="RefSeq" id="WP_110680360.1">
    <property type="nucleotide sequence ID" value="NZ_QJRX01000001.1"/>
</dbReference>
<dbReference type="EMBL" id="QJRX01000001">
    <property type="protein sequence ID" value="PYC29210.1"/>
    <property type="molecule type" value="Genomic_DNA"/>
</dbReference>
<dbReference type="AlphaFoldDB" id="A0A2V4LWL0"/>